<comment type="catalytic activity">
    <reaction evidence="1">
        <text>ATP-dependent breakage, passage and rejoining of double-stranded DNA.</text>
        <dbReference type="EC" id="5.6.2.2"/>
    </reaction>
</comment>
<dbReference type="SMART" id="SM00434">
    <property type="entry name" value="TOP4c"/>
    <property type="match status" value="1"/>
</dbReference>
<feature type="domain" description="Topo IIA-type catalytic" evidence="11">
    <location>
        <begin position="1"/>
        <end position="236"/>
    </location>
</feature>
<dbReference type="GO" id="GO:0000712">
    <property type="term" value="P:resolution of meiotic recombination intermediates"/>
    <property type="evidence" value="ECO:0007669"/>
    <property type="project" value="TreeGrafter"/>
</dbReference>
<comment type="caution">
    <text evidence="9">Lacks conserved residue(s) required for the propagation of feature annotation.</text>
</comment>
<reference evidence="13" key="1">
    <citation type="journal article" date="2018" name="Nat. Microbiol.">
        <title>Leveraging single-cell genomics to expand the fungal tree of life.</title>
        <authorList>
            <person name="Ahrendt S.R."/>
            <person name="Quandt C.A."/>
            <person name="Ciobanu D."/>
            <person name="Clum A."/>
            <person name="Salamov A."/>
            <person name="Andreopoulos B."/>
            <person name="Cheng J.F."/>
            <person name="Woyke T."/>
            <person name="Pelin A."/>
            <person name="Henrissat B."/>
            <person name="Reynolds N.K."/>
            <person name="Benny G.L."/>
            <person name="Smith M.E."/>
            <person name="James T.Y."/>
            <person name="Grigoriev I.V."/>
        </authorList>
    </citation>
    <scope>NUCLEOTIDE SEQUENCE [LARGE SCALE GENOMIC DNA]</scope>
</reference>
<evidence type="ECO:0000256" key="7">
    <source>
        <dbReference type="ARBA" id="ARBA00023125"/>
    </source>
</evidence>
<feature type="compositionally biased region" description="Basic residues" evidence="10">
    <location>
        <begin position="267"/>
        <end position="280"/>
    </location>
</feature>
<feature type="compositionally biased region" description="Acidic residues" evidence="10">
    <location>
        <begin position="375"/>
        <end position="404"/>
    </location>
</feature>
<dbReference type="SUPFAM" id="SSF56719">
    <property type="entry name" value="Type II DNA topoisomerase"/>
    <property type="match status" value="1"/>
</dbReference>
<name>A0A4P9Y8Y3_9FUNG</name>
<dbReference type="EC" id="5.6.2.2" evidence="3"/>
<evidence type="ECO:0000256" key="2">
    <source>
        <dbReference type="ARBA" id="ARBA00001946"/>
    </source>
</evidence>
<dbReference type="GO" id="GO:0000819">
    <property type="term" value="P:sister chromatid segregation"/>
    <property type="evidence" value="ECO:0007669"/>
    <property type="project" value="TreeGrafter"/>
</dbReference>
<evidence type="ECO:0000259" key="11">
    <source>
        <dbReference type="PROSITE" id="PS52040"/>
    </source>
</evidence>
<evidence type="ECO:0000256" key="4">
    <source>
        <dbReference type="ARBA" id="ARBA00022741"/>
    </source>
</evidence>
<keyword evidence="13" id="KW-1185">Reference proteome</keyword>
<keyword evidence="8 12" id="KW-0413">Isomerase</keyword>
<sequence length="404" mass="45398">MLEEMLVGTEKKPAVLKDYRNNSSNSQVHFTLTMTPEKMRALSAPASGGLEKSFDLTSNLTTGNMVCFDRNGKLRKYRSAEEILEDFYPLRLEYYGKRKAAMERVLEEEWEELSAKARFILEVVSELLVLNRRRKADIVQDLRKRGYLAIPPGGRGKRRRGELDQAEDQPEAQEGGEEGEEGEKNVSRDYDYLLSMPLHSLTTERVARLERERDAKGLDLDHLRAKSPEDLWEIDLAAFLEEWDRKEASFNEAMANDGAQLGDGDKKGKKKAGGATRKKATAGVKRKAEDGKAATAKKTTMSTTKKAEKVTRNGDGDEISGKPESVKVVRGRKKIVDDEDDFMGGEEDDMDVIPTGEKRRPSSRRAVTKTRYVESDDGEDGDGGDGYEDDIVSGDEMMEEEDDY</sequence>
<proteinExistence type="predicted"/>
<dbReference type="PROSITE" id="PS52040">
    <property type="entry name" value="TOPO_IIA"/>
    <property type="match status" value="1"/>
</dbReference>
<evidence type="ECO:0000256" key="9">
    <source>
        <dbReference type="PROSITE-ProRule" id="PRU01384"/>
    </source>
</evidence>
<protein>
    <recommendedName>
        <fullName evidence="3">DNA topoisomerase (ATP-hydrolyzing)</fullName>
        <ecNumber evidence="3">5.6.2.2</ecNumber>
    </recommendedName>
</protein>
<keyword evidence="5" id="KW-0067">ATP-binding</keyword>
<evidence type="ECO:0000256" key="1">
    <source>
        <dbReference type="ARBA" id="ARBA00000185"/>
    </source>
</evidence>
<dbReference type="Pfam" id="PF00521">
    <property type="entry name" value="DNA_topoisoIV"/>
    <property type="match status" value="1"/>
</dbReference>
<feature type="region of interest" description="Disordered" evidence="10">
    <location>
        <begin position="256"/>
        <end position="404"/>
    </location>
</feature>
<dbReference type="Gene3D" id="3.30.1360.40">
    <property type="match status" value="1"/>
</dbReference>
<organism evidence="12 13">
    <name type="scientific">Piptocephalis cylindrospora</name>
    <dbReference type="NCBI Taxonomy" id="1907219"/>
    <lineage>
        <taxon>Eukaryota</taxon>
        <taxon>Fungi</taxon>
        <taxon>Fungi incertae sedis</taxon>
        <taxon>Zoopagomycota</taxon>
        <taxon>Zoopagomycotina</taxon>
        <taxon>Zoopagomycetes</taxon>
        <taxon>Zoopagales</taxon>
        <taxon>Piptocephalidaceae</taxon>
        <taxon>Piptocephalis</taxon>
    </lineage>
</organism>
<dbReference type="EMBL" id="KZ987745">
    <property type="protein sequence ID" value="RKP15252.1"/>
    <property type="molecule type" value="Genomic_DNA"/>
</dbReference>
<evidence type="ECO:0000313" key="12">
    <source>
        <dbReference type="EMBL" id="RKP15252.1"/>
    </source>
</evidence>
<feature type="compositionally biased region" description="Basic and acidic residues" evidence="10">
    <location>
        <begin position="305"/>
        <end position="327"/>
    </location>
</feature>
<dbReference type="AlphaFoldDB" id="A0A4P9Y8Y3"/>
<comment type="cofactor">
    <cofactor evidence="2">
        <name>Mg(2+)</name>
        <dbReference type="ChEBI" id="CHEBI:18420"/>
    </cofactor>
</comment>
<dbReference type="PANTHER" id="PTHR10169:SF38">
    <property type="entry name" value="DNA TOPOISOMERASE 2"/>
    <property type="match status" value="1"/>
</dbReference>
<dbReference type="InterPro" id="IPR013757">
    <property type="entry name" value="Topo_IIA_A_a_sf"/>
</dbReference>
<dbReference type="GO" id="GO:0005634">
    <property type="term" value="C:nucleus"/>
    <property type="evidence" value="ECO:0007669"/>
    <property type="project" value="TreeGrafter"/>
</dbReference>
<dbReference type="InterPro" id="IPR013760">
    <property type="entry name" value="Topo_IIA-like_dom_sf"/>
</dbReference>
<dbReference type="GO" id="GO:0003918">
    <property type="term" value="F:DNA topoisomerase type II (double strand cut, ATP-hydrolyzing) activity"/>
    <property type="evidence" value="ECO:0007669"/>
    <property type="project" value="UniProtKB-EC"/>
</dbReference>
<evidence type="ECO:0000256" key="10">
    <source>
        <dbReference type="SAM" id="MobiDB-lite"/>
    </source>
</evidence>
<gene>
    <name evidence="12" type="ORF">BJ684DRAFT_18397</name>
</gene>
<dbReference type="InterPro" id="IPR002205">
    <property type="entry name" value="Topo_IIA_dom_A"/>
</dbReference>
<dbReference type="PANTHER" id="PTHR10169">
    <property type="entry name" value="DNA TOPOISOMERASE/GYRASE"/>
    <property type="match status" value="1"/>
</dbReference>
<keyword evidence="7 9" id="KW-0238">DNA-binding</keyword>
<keyword evidence="6" id="KW-0799">Topoisomerase</keyword>
<accession>A0A4P9Y8Y3</accession>
<dbReference type="OrthoDB" id="276498at2759"/>
<evidence type="ECO:0000256" key="8">
    <source>
        <dbReference type="ARBA" id="ARBA00023235"/>
    </source>
</evidence>
<dbReference type="Gene3D" id="1.10.268.10">
    <property type="entry name" value="Topoisomerase, domain 3"/>
    <property type="match status" value="1"/>
</dbReference>
<evidence type="ECO:0000256" key="6">
    <source>
        <dbReference type="ARBA" id="ARBA00023029"/>
    </source>
</evidence>
<dbReference type="GO" id="GO:0003677">
    <property type="term" value="F:DNA binding"/>
    <property type="evidence" value="ECO:0007669"/>
    <property type="project" value="UniProtKB-UniRule"/>
</dbReference>
<evidence type="ECO:0000256" key="5">
    <source>
        <dbReference type="ARBA" id="ARBA00022840"/>
    </source>
</evidence>
<dbReference type="GO" id="GO:0006265">
    <property type="term" value="P:DNA topological change"/>
    <property type="evidence" value="ECO:0007669"/>
    <property type="project" value="InterPro"/>
</dbReference>
<evidence type="ECO:0000313" key="13">
    <source>
        <dbReference type="Proteomes" id="UP000267251"/>
    </source>
</evidence>
<feature type="region of interest" description="Disordered" evidence="10">
    <location>
        <begin position="153"/>
        <end position="184"/>
    </location>
</feature>
<keyword evidence="4" id="KW-0547">Nucleotide-binding</keyword>
<dbReference type="Proteomes" id="UP000267251">
    <property type="component" value="Unassembled WGS sequence"/>
</dbReference>
<feature type="compositionally biased region" description="Acidic residues" evidence="10">
    <location>
        <begin position="337"/>
        <end position="351"/>
    </location>
</feature>
<feature type="compositionally biased region" description="Low complexity" evidence="10">
    <location>
        <begin position="293"/>
        <end position="304"/>
    </location>
</feature>
<feature type="compositionally biased region" description="Acidic residues" evidence="10">
    <location>
        <begin position="164"/>
        <end position="181"/>
    </location>
</feature>
<dbReference type="GO" id="GO:0005524">
    <property type="term" value="F:ATP binding"/>
    <property type="evidence" value="ECO:0007669"/>
    <property type="project" value="UniProtKB-KW"/>
</dbReference>
<dbReference type="InterPro" id="IPR050634">
    <property type="entry name" value="DNA_Topoisomerase_II"/>
</dbReference>
<evidence type="ECO:0000256" key="3">
    <source>
        <dbReference type="ARBA" id="ARBA00012895"/>
    </source>
</evidence>